<protein>
    <submittedName>
        <fullName evidence="1">Uncharacterized protein</fullName>
    </submittedName>
</protein>
<dbReference type="EMBL" id="CP131059">
    <property type="protein sequence ID" value="WNY24475.1"/>
    <property type="molecule type" value="Genomic_DNA"/>
</dbReference>
<reference evidence="1 2" key="1">
    <citation type="submission" date="2023-07" db="EMBL/GenBank/DDBJ databases">
        <title>Closed genoem sequence of Methanomicrococcus sp. Hf6.</title>
        <authorList>
            <person name="Poehlein A."/>
            <person name="Protasov E."/>
            <person name="Platt K."/>
            <person name="Reeh H."/>
            <person name="Daniel R."/>
            <person name="Brune A."/>
        </authorList>
    </citation>
    <scope>NUCLEOTIDE SEQUENCE [LARGE SCALE GENOMIC DNA]</scope>
    <source>
        <strain evidence="1 2">Hf6</strain>
    </source>
</reference>
<sequence length="146" mass="16483">MFQSVFNLIIFQKPPPQVEFPSEARRRDLADSSHKKQNSKTTVCQLFFDFCLFRLATVFCCQLPAGPARLQLSLMLLLLAVFVFTWNQVSVSTWSQVSVSTWSQVSVCSGSQVFVSGWSQVSVSACRSGLHCRQQLPPPPREPHQF</sequence>
<dbReference type="KEGG" id="mehf:MmiHf6_18150"/>
<keyword evidence="2" id="KW-1185">Reference proteome</keyword>
<gene>
    <name evidence="1" type="ORF">MmiHf6_18150</name>
</gene>
<dbReference type="AlphaFoldDB" id="A0AA96V248"/>
<name>A0AA96V248_9EURY</name>
<accession>A0AA96V248</accession>
<dbReference type="Proteomes" id="UP001302978">
    <property type="component" value="Chromosome"/>
</dbReference>
<evidence type="ECO:0000313" key="2">
    <source>
        <dbReference type="Proteomes" id="UP001302978"/>
    </source>
</evidence>
<evidence type="ECO:0000313" key="1">
    <source>
        <dbReference type="EMBL" id="WNY24475.1"/>
    </source>
</evidence>
<organism evidence="1 2">
    <name type="scientific">Methanimicrococcus hongohii</name>
    <dbReference type="NCBI Taxonomy" id="3028295"/>
    <lineage>
        <taxon>Archaea</taxon>
        <taxon>Methanobacteriati</taxon>
        <taxon>Methanobacteriota</taxon>
        <taxon>Stenosarchaea group</taxon>
        <taxon>Methanomicrobia</taxon>
        <taxon>Methanosarcinales</taxon>
        <taxon>Methanosarcinaceae</taxon>
        <taxon>Methanimicrococcus</taxon>
    </lineage>
</organism>
<proteinExistence type="predicted"/>